<proteinExistence type="predicted"/>
<gene>
    <name evidence="1" type="ORF">UCRPA7_6265</name>
</gene>
<organism evidence="1 2">
    <name type="scientific">Phaeoacremonium minimum (strain UCR-PA7)</name>
    <name type="common">Esca disease fungus</name>
    <name type="synonym">Togninia minima</name>
    <dbReference type="NCBI Taxonomy" id="1286976"/>
    <lineage>
        <taxon>Eukaryota</taxon>
        <taxon>Fungi</taxon>
        <taxon>Dikarya</taxon>
        <taxon>Ascomycota</taxon>
        <taxon>Pezizomycotina</taxon>
        <taxon>Sordariomycetes</taxon>
        <taxon>Sordariomycetidae</taxon>
        <taxon>Togniniales</taxon>
        <taxon>Togniniaceae</taxon>
        <taxon>Phaeoacremonium</taxon>
    </lineage>
</organism>
<dbReference type="EMBL" id="KB933225">
    <property type="protein sequence ID" value="EON98221.1"/>
    <property type="molecule type" value="Genomic_DNA"/>
</dbReference>
<dbReference type="OrthoDB" id="5242786at2759"/>
<sequence length="214" mass="23066">MDPRAVRGATSAALAAIGQTGHSITDFVRDVPFARTNLDPLTYELSDLRTLLERLQDGVVIPPPLQASTLSLVGGCGLVLARIDSVLADCGDGPLRSGRWVTKAKDEIRGLKVGLQSSRRALRLALEVANLSAANEFMADPNAIGIGATDIKQDASELLIRIHQLRARIPGPERDYRGFNFGLLKSLDGMVSFVESVWGDAITGRLERSPVDHE</sequence>
<dbReference type="KEGG" id="tmn:UCRPA7_6265"/>
<keyword evidence="2" id="KW-1185">Reference proteome</keyword>
<dbReference type="AlphaFoldDB" id="R8BFY0"/>
<evidence type="ECO:0000313" key="1">
    <source>
        <dbReference type="EMBL" id="EON98221.1"/>
    </source>
</evidence>
<reference evidence="2" key="1">
    <citation type="journal article" date="2013" name="Genome Announc.">
        <title>Draft genome sequence of the ascomycete Phaeoacremonium aleophilum strain UCR-PA7, a causal agent of the esca disease complex in grapevines.</title>
        <authorList>
            <person name="Blanco-Ulate B."/>
            <person name="Rolshausen P."/>
            <person name="Cantu D."/>
        </authorList>
    </citation>
    <scope>NUCLEOTIDE SEQUENCE [LARGE SCALE GENOMIC DNA]</scope>
    <source>
        <strain evidence="2">UCR-PA7</strain>
    </source>
</reference>
<dbReference type="GeneID" id="19326903"/>
<evidence type="ECO:0000313" key="2">
    <source>
        <dbReference type="Proteomes" id="UP000014074"/>
    </source>
</evidence>
<protein>
    <submittedName>
        <fullName evidence="1">Uncharacterized protein</fullName>
    </submittedName>
</protein>
<name>R8BFY0_PHAM7</name>
<dbReference type="HOGENOM" id="CLU_1289747_0_0_1"/>
<accession>R8BFY0</accession>
<dbReference type="Proteomes" id="UP000014074">
    <property type="component" value="Unassembled WGS sequence"/>
</dbReference>
<dbReference type="RefSeq" id="XP_007916995.1">
    <property type="nucleotide sequence ID" value="XM_007918804.1"/>
</dbReference>